<feature type="region of interest" description="Disordered" evidence="3">
    <location>
        <begin position="264"/>
        <end position="402"/>
    </location>
</feature>
<evidence type="ECO:0000313" key="6">
    <source>
        <dbReference type="EMBL" id="GIM00533.1"/>
    </source>
</evidence>
<evidence type="ECO:0000256" key="2">
    <source>
        <dbReference type="ARBA" id="ARBA00022640"/>
    </source>
</evidence>
<dbReference type="PANTHER" id="PTHR31906">
    <property type="entry name" value="PLASTID-LIPID-ASSOCIATED PROTEIN 4, CHLOROPLASTIC-RELATED"/>
    <property type="match status" value="1"/>
</dbReference>
<dbReference type="InterPro" id="IPR039633">
    <property type="entry name" value="PAP"/>
</dbReference>
<name>A0A8J4C5H2_9CHLO</name>
<feature type="compositionally biased region" description="Basic and acidic residues" evidence="3">
    <location>
        <begin position="450"/>
        <end position="459"/>
    </location>
</feature>
<dbReference type="GO" id="GO:0009536">
    <property type="term" value="C:plastid"/>
    <property type="evidence" value="ECO:0007669"/>
    <property type="project" value="UniProtKB-SubCell"/>
</dbReference>
<feature type="compositionally biased region" description="Basic and acidic residues" evidence="3">
    <location>
        <begin position="357"/>
        <end position="402"/>
    </location>
</feature>
<feature type="compositionally biased region" description="Acidic residues" evidence="3">
    <location>
        <begin position="265"/>
        <end position="280"/>
    </location>
</feature>
<evidence type="ECO:0000313" key="7">
    <source>
        <dbReference type="Proteomes" id="UP000747110"/>
    </source>
</evidence>
<dbReference type="OrthoDB" id="45035at2759"/>
<dbReference type="EMBL" id="BNCQ01000008">
    <property type="protein sequence ID" value="GIM00533.1"/>
    <property type="molecule type" value="Genomic_DNA"/>
</dbReference>
<sequence>MQSLLQRRTVCTNAFATAAPGHRPIRACKRVVHARNGQTSRRAAVECQAFFNFFTPKPAASIPVVDPRAKPLVERLIGLTSGTESGVKASLSQKAEIAEVITELSRYCLKNPLKSELLFGEWKVLFSSKPAALGGSLLRGGAGPVVFPGQRATQILEAPNKAVNNVEYKTLGFLPGYGRQYGTIEPISTDTFILNLTEVEISTGVGGPIKKTIDAKRKCKILYLDDEIRVVQILRDEPLPDTAADESGPPTGEDLVYVFQRVKEEEETEDAPADDGESDEEAPKPAPFFGGGRKLESAATVAERQVRQQLKEQRGGSAKLAVAPAKPPAGSARLLAAPPPRPGTQRGRRQAVEEVVEDPRERRRREQEEERARKAAEAEAKAAEAKAARERAEAERQAEREKQAAIKELLAKLANEIKERQAEARDALKELKDVEKSTASGLKESQGARARLEEAEGDVKSISMQLDSAAAKKKEAEKAANEAKEQVVAAEKALRARINAALPALVRK</sequence>
<comment type="subcellular location">
    <subcellularLocation>
        <location evidence="1">Plastid</location>
    </subcellularLocation>
</comment>
<protein>
    <recommendedName>
        <fullName evidence="4">Plastid lipid-associated protein/fibrillin conserved domain-containing protein</fullName>
    </recommendedName>
</protein>
<evidence type="ECO:0000256" key="3">
    <source>
        <dbReference type="SAM" id="MobiDB-lite"/>
    </source>
</evidence>
<accession>A0A8J4C5H2</accession>
<feature type="domain" description="Plastid lipid-associated protein/fibrillin conserved" evidence="4">
    <location>
        <begin position="74"/>
        <end position="177"/>
    </location>
</feature>
<proteinExistence type="predicted"/>
<dbReference type="Pfam" id="PF04755">
    <property type="entry name" value="PAP_fibrillin"/>
    <property type="match status" value="1"/>
</dbReference>
<reference evidence="5" key="1">
    <citation type="journal article" date="2021" name="Proc. Natl. Acad. Sci. U.S.A.">
        <title>Three genomes in the algal genus Volvox reveal the fate of a haploid sex-determining region after a transition to homothallism.</title>
        <authorList>
            <person name="Yamamoto K."/>
            <person name="Hamaji T."/>
            <person name="Kawai-Toyooka H."/>
            <person name="Matsuzaki R."/>
            <person name="Takahashi F."/>
            <person name="Nishimura Y."/>
            <person name="Kawachi M."/>
            <person name="Noguchi H."/>
            <person name="Minakuchi Y."/>
            <person name="Umen J.G."/>
            <person name="Toyoda A."/>
            <person name="Nozaki H."/>
        </authorList>
    </citation>
    <scope>NUCLEOTIDE SEQUENCE</scope>
    <source>
        <strain evidence="6">NIES-3785</strain>
        <strain evidence="5">NIES-3786</strain>
    </source>
</reference>
<dbReference type="Proteomes" id="UP000722791">
    <property type="component" value="Unassembled WGS sequence"/>
</dbReference>
<evidence type="ECO:0000259" key="4">
    <source>
        <dbReference type="Pfam" id="PF04755"/>
    </source>
</evidence>
<keyword evidence="7" id="KW-1185">Reference proteome</keyword>
<comment type="caution">
    <text evidence="5">The sequence shown here is derived from an EMBL/GenBank/DDBJ whole genome shotgun (WGS) entry which is preliminary data.</text>
</comment>
<organism evidence="5 7">
    <name type="scientific">Volvox reticuliferus</name>
    <dbReference type="NCBI Taxonomy" id="1737510"/>
    <lineage>
        <taxon>Eukaryota</taxon>
        <taxon>Viridiplantae</taxon>
        <taxon>Chlorophyta</taxon>
        <taxon>core chlorophytes</taxon>
        <taxon>Chlorophyceae</taxon>
        <taxon>CS clade</taxon>
        <taxon>Chlamydomonadales</taxon>
        <taxon>Volvocaceae</taxon>
        <taxon>Volvox</taxon>
    </lineage>
</organism>
<keyword evidence="2" id="KW-0934">Plastid</keyword>
<gene>
    <name evidence="5" type="ORF">Vretifemale_5533</name>
    <name evidence="6" type="ORF">Vretimale_5529</name>
</gene>
<dbReference type="EMBL" id="BNCP01000008">
    <property type="protein sequence ID" value="GIL75809.1"/>
    <property type="molecule type" value="Genomic_DNA"/>
</dbReference>
<feature type="region of interest" description="Disordered" evidence="3">
    <location>
        <begin position="434"/>
        <end position="459"/>
    </location>
</feature>
<evidence type="ECO:0000313" key="5">
    <source>
        <dbReference type="EMBL" id="GIL75809.1"/>
    </source>
</evidence>
<dbReference type="Proteomes" id="UP000747110">
    <property type="component" value="Unassembled WGS sequence"/>
</dbReference>
<feature type="compositionally biased region" description="Basic and acidic residues" evidence="3">
    <location>
        <begin position="304"/>
        <end position="314"/>
    </location>
</feature>
<dbReference type="InterPro" id="IPR006843">
    <property type="entry name" value="PAP/fibrillin_dom"/>
</dbReference>
<evidence type="ECO:0000256" key="1">
    <source>
        <dbReference type="ARBA" id="ARBA00004474"/>
    </source>
</evidence>
<feature type="compositionally biased region" description="Low complexity" evidence="3">
    <location>
        <begin position="318"/>
        <end position="336"/>
    </location>
</feature>
<dbReference type="AlphaFoldDB" id="A0A8J4C5H2"/>